<keyword evidence="1" id="KW-0732">Signal</keyword>
<organism evidence="2 3">
    <name type="scientific">Crocosphaera watsonii WH 8501</name>
    <dbReference type="NCBI Taxonomy" id="165597"/>
    <lineage>
        <taxon>Bacteria</taxon>
        <taxon>Bacillati</taxon>
        <taxon>Cyanobacteriota</taxon>
        <taxon>Cyanophyceae</taxon>
        <taxon>Oscillatoriophycideae</taxon>
        <taxon>Chroococcales</taxon>
        <taxon>Aphanothecaceae</taxon>
        <taxon>Crocosphaera</taxon>
    </lineage>
</organism>
<name>Q4BVL8_CROWT</name>
<reference evidence="2" key="3">
    <citation type="submission" date="2016-12" db="EMBL/GenBank/DDBJ databases">
        <title>Annotation of the draft genome assembly of Crocosphaera watsonii WH 8501.</title>
        <authorList>
            <consortium name="US DOE Joint Genome Institute (JGI-ORNL)"/>
            <person name="Larimer F."/>
            <person name="Land M."/>
        </authorList>
    </citation>
    <scope>NUCLEOTIDE SEQUENCE</scope>
    <source>
        <strain evidence="2">WH 8501</strain>
    </source>
</reference>
<keyword evidence="3" id="KW-1185">Reference proteome</keyword>
<dbReference type="AlphaFoldDB" id="Q4BVL8"/>
<dbReference type="KEGG" id="cwa:CwatDRAFT_0490"/>
<feature type="chain" id="PRO_5004235580" description="PEP-CTERM protein-sorting domain-containing protein" evidence="1">
    <location>
        <begin position="25"/>
        <end position="183"/>
    </location>
</feature>
<proteinExistence type="predicted"/>
<protein>
    <recommendedName>
        <fullName evidence="4">PEP-CTERM protein-sorting domain-containing protein</fullName>
    </recommendedName>
</protein>
<evidence type="ECO:0000313" key="3">
    <source>
        <dbReference type="Proteomes" id="UP000003922"/>
    </source>
</evidence>
<reference evidence="2" key="1">
    <citation type="submission" date="2004-02" db="EMBL/GenBank/DDBJ databases">
        <authorList>
            <consortium name="DOE Joint Genome Institute"/>
        </authorList>
    </citation>
    <scope>NUCLEOTIDE SEQUENCE [LARGE SCALE GENOMIC DNA]</scope>
    <source>
        <strain evidence="2">WH 8501</strain>
    </source>
</reference>
<evidence type="ECO:0000313" key="2">
    <source>
        <dbReference type="EMBL" id="EAM47949.1"/>
    </source>
</evidence>
<gene>
    <name evidence="2" type="ORF">CwatDRAFT_0490</name>
</gene>
<dbReference type="NCBIfam" id="TIGR04155">
    <property type="entry name" value="cyano_PEP"/>
    <property type="match status" value="1"/>
</dbReference>
<evidence type="ECO:0000256" key="1">
    <source>
        <dbReference type="SAM" id="SignalP"/>
    </source>
</evidence>
<dbReference type="RefSeq" id="WP_007308244.1">
    <property type="nucleotide sequence ID" value="NZ_AADV02000201.1"/>
</dbReference>
<evidence type="ECO:0008006" key="4">
    <source>
        <dbReference type="Google" id="ProtNLM"/>
    </source>
</evidence>
<sequence length="183" mass="18958">MKSLTFSALLSTVAVGLVAAPAQASLIGDSIDYSFGLNNGATFLSGSAIVTDSGAEYDDLVIGADVVIDLAADSFDLSLDFPGTASRDLKWVLSDLDWVDKPGEIIGVTQTAGRSAVDISWMADSITVITPADVTAPVSDLYSFDIQTTHAVPEPLTILGAGTAISFGAAFKRKLAKKKADKA</sequence>
<dbReference type="Proteomes" id="UP000003922">
    <property type="component" value="Unassembled WGS sequence"/>
</dbReference>
<dbReference type="InterPro" id="IPR026374">
    <property type="entry name" value="Cyano_PEP"/>
</dbReference>
<comment type="caution">
    <text evidence="2">The sequence shown here is derived from an EMBL/GenBank/DDBJ whole genome shotgun (WGS) entry which is preliminary data.</text>
</comment>
<dbReference type="EMBL" id="AADV02000201">
    <property type="protein sequence ID" value="EAM47949.1"/>
    <property type="molecule type" value="Genomic_DNA"/>
</dbReference>
<accession>Q4BVL8</accession>
<feature type="signal peptide" evidence="1">
    <location>
        <begin position="1"/>
        <end position="24"/>
    </location>
</feature>
<reference evidence="2" key="2">
    <citation type="submission" date="2005-06" db="EMBL/GenBank/DDBJ databases">
        <title>Sequencing of the draft genome and assembly of Crocosphaera watsonii WH 8501.</title>
        <authorList>
            <consortium name="US DOE Joint Genome Institute (JGI-PGF)"/>
            <person name="Copeland A."/>
            <person name="Lucas S."/>
            <person name="Lapidus A."/>
            <person name="Barry K."/>
            <person name="Detter C."/>
            <person name="Glavina T."/>
            <person name="Hammon N."/>
            <person name="Israni S."/>
            <person name="Pitluck S."/>
            <person name="Richardson P."/>
        </authorList>
    </citation>
    <scope>NUCLEOTIDE SEQUENCE [LARGE SCALE GENOMIC DNA]</scope>
    <source>
        <strain evidence="2">WH 8501</strain>
    </source>
</reference>